<keyword evidence="1" id="KW-1133">Transmembrane helix</keyword>
<proteinExistence type="predicted"/>
<dbReference type="RefSeq" id="WP_034980066.1">
    <property type="nucleotide sequence ID" value="NZ_FOFI01000005.1"/>
</dbReference>
<evidence type="ECO:0000313" key="2">
    <source>
        <dbReference type="EMBL" id="KFC17824.1"/>
    </source>
</evidence>
<organism evidence="2 3">
    <name type="scientific">Epilithonimonas lactis</name>
    <dbReference type="NCBI Taxonomy" id="421072"/>
    <lineage>
        <taxon>Bacteria</taxon>
        <taxon>Pseudomonadati</taxon>
        <taxon>Bacteroidota</taxon>
        <taxon>Flavobacteriia</taxon>
        <taxon>Flavobacteriales</taxon>
        <taxon>Weeksellaceae</taxon>
        <taxon>Chryseobacterium group</taxon>
        <taxon>Epilithonimonas</taxon>
    </lineage>
</organism>
<dbReference type="OrthoDB" id="1349985at2"/>
<dbReference type="STRING" id="421072.SAMN04488097_3641"/>
<dbReference type="EMBL" id="JPLY01000013">
    <property type="protein sequence ID" value="KFC17824.1"/>
    <property type="molecule type" value="Genomic_DNA"/>
</dbReference>
<evidence type="ECO:0000313" key="3">
    <source>
        <dbReference type="Proteomes" id="UP000028623"/>
    </source>
</evidence>
<protein>
    <submittedName>
        <fullName evidence="2">Uncharacterized protein</fullName>
    </submittedName>
</protein>
<keyword evidence="1" id="KW-0472">Membrane</keyword>
<dbReference type="AlphaFoldDB" id="A0A085B5S9"/>
<accession>A0A085B5S9</accession>
<comment type="caution">
    <text evidence="2">The sequence shown here is derived from an EMBL/GenBank/DDBJ whole genome shotgun (WGS) entry which is preliminary data.</text>
</comment>
<sequence length="216" mass="25207">MKDNKHFSKEKQLVQTREQAEIALGILVQNSQGEDLEIGIFRLRDQLNNPKLSKLLDNYPNLIQEYELEELLAGNIDFKNASTQDVKTAGLLSCILLLIHFYFNDKSNNRVESKFETDELDNFNSAQYIINATTSEECINELFLLILSIVGIDYFKKYQENMKDPDFVLKQTLGFDSDPDMDVHIDMMVWFALVRLFIEAIFIYYESDYETKNDQL</sequence>
<reference evidence="2 3" key="1">
    <citation type="submission" date="2014-07" db="EMBL/GenBank/DDBJ databases">
        <title>Epilithonimonas lactis LMG 22401 Genome.</title>
        <authorList>
            <person name="Pipes S.E."/>
            <person name="Stropko S.J."/>
        </authorList>
    </citation>
    <scope>NUCLEOTIDE SEQUENCE [LARGE SCALE GENOMIC DNA]</scope>
    <source>
        <strain evidence="2 3">LMG 24401</strain>
    </source>
</reference>
<keyword evidence="1" id="KW-0812">Transmembrane</keyword>
<feature type="transmembrane region" description="Helical" evidence="1">
    <location>
        <begin position="187"/>
        <end position="205"/>
    </location>
</feature>
<dbReference type="eggNOG" id="ENOG5032WYC">
    <property type="taxonomic scope" value="Bacteria"/>
</dbReference>
<name>A0A085B5S9_9FLAO</name>
<dbReference type="Proteomes" id="UP000028623">
    <property type="component" value="Unassembled WGS sequence"/>
</dbReference>
<gene>
    <name evidence="2" type="ORF">IO89_20350</name>
</gene>
<keyword evidence="3" id="KW-1185">Reference proteome</keyword>
<evidence type="ECO:0000256" key="1">
    <source>
        <dbReference type="SAM" id="Phobius"/>
    </source>
</evidence>